<keyword evidence="3" id="KW-1185">Reference proteome</keyword>
<name>A0ABW6BVA8_9BACT</name>
<protein>
    <submittedName>
        <fullName evidence="2">Glycosyltransferase</fullName>
        <ecNumber evidence="2">2.4.-.-</ecNumber>
    </submittedName>
</protein>
<dbReference type="SUPFAM" id="SSF53756">
    <property type="entry name" value="UDP-Glycosyltransferase/glycogen phosphorylase"/>
    <property type="match status" value="1"/>
</dbReference>
<evidence type="ECO:0000313" key="2">
    <source>
        <dbReference type="EMBL" id="MFD3001760.1"/>
    </source>
</evidence>
<reference evidence="3" key="1">
    <citation type="journal article" date="2019" name="Int. J. Syst. Evol. Microbiol.">
        <title>The Global Catalogue of Microorganisms (GCM) 10K type strain sequencing project: providing services to taxonomists for standard genome sequencing and annotation.</title>
        <authorList>
            <consortium name="The Broad Institute Genomics Platform"/>
            <consortium name="The Broad Institute Genome Sequencing Center for Infectious Disease"/>
            <person name="Wu L."/>
            <person name="Ma J."/>
        </authorList>
    </citation>
    <scope>NUCLEOTIDE SEQUENCE [LARGE SCALE GENOMIC DNA]</scope>
    <source>
        <strain evidence="3">KCTC 23984</strain>
    </source>
</reference>
<keyword evidence="2" id="KW-0808">Transferase</keyword>
<feature type="domain" description="Spore protein YkvP/CgeB glycosyl transferase-like" evidence="1">
    <location>
        <begin position="205"/>
        <end position="356"/>
    </location>
</feature>
<proteinExistence type="predicted"/>
<dbReference type="Gene3D" id="3.40.50.2000">
    <property type="entry name" value="Glycogen Phosphorylase B"/>
    <property type="match status" value="2"/>
</dbReference>
<evidence type="ECO:0000259" key="1">
    <source>
        <dbReference type="Pfam" id="PF13524"/>
    </source>
</evidence>
<dbReference type="Pfam" id="PF13524">
    <property type="entry name" value="Glyco_trans_1_2"/>
    <property type="match status" value="1"/>
</dbReference>
<dbReference type="InterPro" id="IPR055259">
    <property type="entry name" value="YkvP/CgeB_Glyco_trans-like"/>
</dbReference>
<sequence length="381" mass="43989">MKITLFYHSILSDWNHGNAHFLRGIVRELEERGHQVEVYEPENGWSLQNLKEGYGEEKLEELQQYYPGISTNFYTLESLDLDEGLKESDLVLVHEWNEHELVKRVGEHRARTGHYKLIFHDTHHRAVTEREAMSKYDLTYYDGVLAFGQVIRDLYLKEGWASKAWTWHEAADTSVFYPQEAEEKEGDLIWIGNWGDEERTAELHEFLINPVKELGLKAKIYGVRYPDHAKKALADAGIEYGGWLPNYKAAEEFAKYKVTVHVPRRPYVEALPGIPTIRPFEAMACGIPLISSPWEDAENLFTPGKDFLVARSGEEMKQQLQTTILNKPEKAKEVADHGLQTILSRHTCAHRVNELEKVCEELDIDASKIYLTQTEQALHEK</sequence>
<dbReference type="GO" id="GO:0016757">
    <property type="term" value="F:glycosyltransferase activity"/>
    <property type="evidence" value="ECO:0007669"/>
    <property type="project" value="UniProtKB-KW"/>
</dbReference>
<evidence type="ECO:0000313" key="3">
    <source>
        <dbReference type="Proteomes" id="UP001597641"/>
    </source>
</evidence>
<dbReference type="EC" id="2.4.-.-" evidence="2"/>
<dbReference type="Proteomes" id="UP001597641">
    <property type="component" value="Unassembled WGS sequence"/>
</dbReference>
<dbReference type="CDD" id="cd03801">
    <property type="entry name" value="GT4_PimA-like"/>
    <property type="match status" value="1"/>
</dbReference>
<dbReference type="EMBL" id="JBHUOX010000011">
    <property type="protein sequence ID" value="MFD3001760.1"/>
    <property type="molecule type" value="Genomic_DNA"/>
</dbReference>
<organism evidence="2 3">
    <name type="scientific">Pontibacter toksunensis</name>
    <dbReference type="NCBI Taxonomy" id="1332631"/>
    <lineage>
        <taxon>Bacteria</taxon>
        <taxon>Pseudomonadati</taxon>
        <taxon>Bacteroidota</taxon>
        <taxon>Cytophagia</taxon>
        <taxon>Cytophagales</taxon>
        <taxon>Hymenobacteraceae</taxon>
        <taxon>Pontibacter</taxon>
    </lineage>
</organism>
<keyword evidence="2" id="KW-0328">Glycosyltransferase</keyword>
<comment type="caution">
    <text evidence="2">The sequence shown here is derived from an EMBL/GenBank/DDBJ whole genome shotgun (WGS) entry which is preliminary data.</text>
</comment>
<gene>
    <name evidence="2" type="ORF">ACFS7Z_15410</name>
</gene>
<accession>A0ABW6BVA8</accession>
<dbReference type="RefSeq" id="WP_377486228.1">
    <property type="nucleotide sequence ID" value="NZ_JBHUOX010000011.1"/>
</dbReference>